<proteinExistence type="predicted"/>
<accession>A0A4U6D7A2</accession>
<evidence type="ECO:0000256" key="3">
    <source>
        <dbReference type="PROSITE-ProRule" id="PRU01248"/>
    </source>
</evidence>
<keyword evidence="2 3" id="KW-0238">DNA-binding</keyword>
<name>A0A4U6D7A2_9BACT</name>
<dbReference type="EMBL" id="SZVO01000003">
    <property type="protein sequence ID" value="TKT92636.1"/>
    <property type="molecule type" value="Genomic_DNA"/>
</dbReference>
<keyword evidence="6" id="KW-1185">Reference proteome</keyword>
<dbReference type="Proteomes" id="UP000304900">
    <property type="component" value="Unassembled WGS sequence"/>
</dbReference>
<gene>
    <name evidence="5" type="ORF">FDK13_07420</name>
</gene>
<dbReference type="AlphaFoldDB" id="A0A4U6D7A2"/>
<evidence type="ECO:0000313" key="5">
    <source>
        <dbReference type="EMBL" id="TKT92636.1"/>
    </source>
</evidence>
<dbReference type="InterPro" id="IPR004107">
    <property type="entry name" value="Integrase_SAM-like_N"/>
</dbReference>
<dbReference type="Pfam" id="PF02899">
    <property type="entry name" value="Phage_int_SAM_1"/>
    <property type="match status" value="1"/>
</dbReference>
<keyword evidence="1" id="KW-0229">DNA integration</keyword>
<dbReference type="GO" id="GO:0003677">
    <property type="term" value="F:DNA binding"/>
    <property type="evidence" value="ECO:0007669"/>
    <property type="project" value="UniProtKB-UniRule"/>
</dbReference>
<comment type="caution">
    <text evidence="5">The sequence shown here is derived from an EMBL/GenBank/DDBJ whole genome shotgun (WGS) entry which is preliminary data.</text>
</comment>
<organism evidence="5 6">
    <name type="scientific">Dyadobacter frigoris</name>
    <dbReference type="NCBI Taxonomy" id="2576211"/>
    <lineage>
        <taxon>Bacteria</taxon>
        <taxon>Pseudomonadati</taxon>
        <taxon>Bacteroidota</taxon>
        <taxon>Cytophagia</taxon>
        <taxon>Cytophagales</taxon>
        <taxon>Spirosomataceae</taxon>
        <taxon>Dyadobacter</taxon>
    </lineage>
</organism>
<protein>
    <recommendedName>
        <fullName evidence="4">Core-binding (CB) domain-containing protein</fullName>
    </recommendedName>
</protein>
<dbReference type="RefSeq" id="WP_137339364.1">
    <property type="nucleotide sequence ID" value="NZ_SZVO01000003.1"/>
</dbReference>
<dbReference type="SUPFAM" id="SSF56349">
    <property type="entry name" value="DNA breaking-rejoining enzymes"/>
    <property type="match status" value="1"/>
</dbReference>
<dbReference type="Gene3D" id="1.10.150.130">
    <property type="match status" value="1"/>
</dbReference>
<evidence type="ECO:0000259" key="4">
    <source>
        <dbReference type="PROSITE" id="PS51900"/>
    </source>
</evidence>
<sequence length="262" mass="30319">MPFLLAGGAFLLFGTITGTNTHTKKMIKDHNGDKPFRRAILRDRNGDLTKEWYVEYYAWDEVLDGLVRKRIKVSMSFQTKKARVHEANKIIADTNELLEKGYYFKREVVSDETSILTECENDLVRCLDKVLSIINTTLKPKSVGTYQSAINKLKDYAGEHILIIQEFTDKDVIKFRDHLLTTLGNTSRTANNTIIHLNTLYRYLKDRVTIPVNSFKTRKLKQAVTTKNIAFTDRDREAVGRYFSFLLLHRTCLYRCLQDGPL</sequence>
<dbReference type="InterPro" id="IPR011010">
    <property type="entry name" value="DNA_brk_join_enz"/>
</dbReference>
<dbReference type="InterPro" id="IPR044068">
    <property type="entry name" value="CB"/>
</dbReference>
<evidence type="ECO:0000256" key="1">
    <source>
        <dbReference type="ARBA" id="ARBA00022908"/>
    </source>
</evidence>
<feature type="domain" description="Core-binding (CB)" evidence="4">
    <location>
        <begin position="117"/>
        <end position="205"/>
    </location>
</feature>
<dbReference type="PROSITE" id="PS51900">
    <property type="entry name" value="CB"/>
    <property type="match status" value="1"/>
</dbReference>
<evidence type="ECO:0000313" key="6">
    <source>
        <dbReference type="Proteomes" id="UP000304900"/>
    </source>
</evidence>
<reference evidence="5 6" key="1">
    <citation type="submission" date="2019-05" db="EMBL/GenBank/DDBJ databases">
        <title>Dyadobacter AR-3-8 sp. nov., isolated from arctic soil.</title>
        <authorList>
            <person name="Chaudhary D.K."/>
        </authorList>
    </citation>
    <scope>NUCLEOTIDE SEQUENCE [LARGE SCALE GENOMIC DNA]</scope>
    <source>
        <strain evidence="5 6">AR-3-8</strain>
    </source>
</reference>
<dbReference type="OrthoDB" id="932752at2"/>
<dbReference type="GO" id="GO:0015074">
    <property type="term" value="P:DNA integration"/>
    <property type="evidence" value="ECO:0007669"/>
    <property type="project" value="UniProtKB-KW"/>
</dbReference>
<dbReference type="InterPro" id="IPR010998">
    <property type="entry name" value="Integrase_recombinase_N"/>
</dbReference>
<evidence type="ECO:0000256" key="2">
    <source>
        <dbReference type="ARBA" id="ARBA00023125"/>
    </source>
</evidence>